<dbReference type="EMBL" id="JAHZIK010002978">
    <property type="protein sequence ID" value="MBW7461466.1"/>
    <property type="molecule type" value="Genomic_DNA"/>
</dbReference>
<dbReference type="PANTHER" id="PTHR36836">
    <property type="entry name" value="COLANIC ACID BIOSYNTHESIS PROTEIN WCAK"/>
    <property type="match status" value="1"/>
</dbReference>
<dbReference type="InterPro" id="IPR007345">
    <property type="entry name" value="Polysacch_pyruvyl_Trfase"/>
</dbReference>
<sequence>LLEVSQCDALLGMRLHALIYAANQSVPMLGLSYDPKIDQFLNRINLQPIGTTEQLDAEKFVAGMLNLLDDPKDWHAKHDRAIELLKQEARRPAKQIIELLRLI</sequence>
<dbReference type="Proteomes" id="UP001519887">
    <property type="component" value="Unassembled WGS sequence"/>
</dbReference>
<protein>
    <submittedName>
        <fullName evidence="2">Polysaccharide pyruvyl transferase family protein</fullName>
    </submittedName>
</protein>
<accession>A0ABS7CKM6</accession>
<dbReference type="GO" id="GO:0016740">
    <property type="term" value="F:transferase activity"/>
    <property type="evidence" value="ECO:0007669"/>
    <property type="project" value="UniProtKB-KW"/>
</dbReference>
<proteinExistence type="predicted"/>
<gene>
    <name evidence="2" type="ORF">K0U00_46165</name>
</gene>
<dbReference type="PANTHER" id="PTHR36836:SF1">
    <property type="entry name" value="COLANIC ACID BIOSYNTHESIS PROTEIN WCAK"/>
    <property type="match status" value="1"/>
</dbReference>
<feature type="non-terminal residue" evidence="2">
    <location>
        <position position="1"/>
    </location>
</feature>
<comment type="caution">
    <text evidence="2">The sequence shown here is derived from an EMBL/GenBank/DDBJ whole genome shotgun (WGS) entry which is preliminary data.</text>
</comment>
<dbReference type="Pfam" id="PF04230">
    <property type="entry name" value="PS_pyruv_trans"/>
    <property type="match status" value="1"/>
</dbReference>
<keyword evidence="2" id="KW-0808">Transferase</keyword>
<keyword evidence="3" id="KW-1185">Reference proteome</keyword>
<evidence type="ECO:0000259" key="1">
    <source>
        <dbReference type="Pfam" id="PF04230"/>
    </source>
</evidence>
<organism evidence="2 3">
    <name type="scientific">Paenibacillus sepulcri</name>
    <dbReference type="NCBI Taxonomy" id="359917"/>
    <lineage>
        <taxon>Bacteria</taxon>
        <taxon>Bacillati</taxon>
        <taxon>Bacillota</taxon>
        <taxon>Bacilli</taxon>
        <taxon>Bacillales</taxon>
        <taxon>Paenibacillaceae</taxon>
        <taxon>Paenibacillus</taxon>
    </lineage>
</organism>
<reference evidence="2 3" key="1">
    <citation type="submission" date="2021-07" db="EMBL/GenBank/DDBJ databases">
        <title>Paenibacillus radiodurans sp. nov., isolated from the southeastern edge of Tengger Desert.</title>
        <authorList>
            <person name="Zhang G."/>
        </authorList>
    </citation>
    <scope>NUCLEOTIDE SEQUENCE [LARGE SCALE GENOMIC DNA]</scope>
    <source>
        <strain evidence="2 3">CCM 7311</strain>
    </source>
</reference>
<evidence type="ECO:0000313" key="3">
    <source>
        <dbReference type="Proteomes" id="UP001519887"/>
    </source>
</evidence>
<evidence type="ECO:0000313" key="2">
    <source>
        <dbReference type="EMBL" id="MBW7461466.1"/>
    </source>
</evidence>
<feature type="domain" description="Polysaccharide pyruvyl transferase" evidence="1">
    <location>
        <begin position="4"/>
        <end position="35"/>
    </location>
</feature>
<name>A0ABS7CKM6_9BACL</name>